<name>A0A9P9JKV4_9HYPO</name>
<evidence type="ECO:0000313" key="2">
    <source>
        <dbReference type="EMBL" id="KAH7170207.1"/>
    </source>
</evidence>
<evidence type="ECO:0000313" key="3">
    <source>
        <dbReference type="Proteomes" id="UP000738349"/>
    </source>
</evidence>
<dbReference type="Proteomes" id="UP000738349">
    <property type="component" value="Unassembled WGS sequence"/>
</dbReference>
<organism evidence="2 3">
    <name type="scientific">Dactylonectria macrodidyma</name>
    <dbReference type="NCBI Taxonomy" id="307937"/>
    <lineage>
        <taxon>Eukaryota</taxon>
        <taxon>Fungi</taxon>
        <taxon>Dikarya</taxon>
        <taxon>Ascomycota</taxon>
        <taxon>Pezizomycotina</taxon>
        <taxon>Sordariomycetes</taxon>
        <taxon>Hypocreomycetidae</taxon>
        <taxon>Hypocreales</taxon>
        <taxon>Nectriaceae</taxon>
        <taxon>Dactylonectria</taxon>
    </lineage>
</organism>
<reference evidence="2" key="1">
    <citation type="journal article" date="2021" name="Nat. Commun.">
        <title>Genetic determinants of endophytism in the Arabidopsis root mycobiome.</title>
        <authorList>
            <person name="Mesny F."/>
            <person name="Miyauchi S."/>
            <person name="Thiergart T."/>
            <person name="Pickel B."/>
            <person name="Atanasova L."/>
            <person name="Karlsson M."/>
            <person name="Huettel B."/>
            <person name="Barry K.W."/>
            <person name="Haridas S."/>
            <person name="Chen C."/>
            <person name="Bauer D."/>
            <person name="Andreopoulos W."/>
            <person name="Pangilinan J."/>
            <person name="LaButti K."/>
            <person name="Riley R."/>
            <person name="Lipzen A."/>
            <person name="Clum A."/>
            <person name="Drula E."/>
            <person name="Henrissat B."/>
            <person name="Kohler A."/>
            <person name="Grigoriev I.V."/>
            <person name="Martin F.M."/>
            <person name="Hacquard S."/>
        </authorList>
    </citation>
    <scope>NUCLEOTIDE SEQUENCE</scope>
    <source>
        <strain evidence="2">MPI-CAGE-AT-0147</strain>
    </source>
</reference>
<gene>
    <name evidence="2" type="ORF">EDB81DRAFT_155715</name>
</gene>
<dbReference type="AlphaFoldDB" id="A0A9P9JKV4"/>
<protein>
    <submittedName>
        <fullName evidence="2">Uncharacterized protein</fullName>
    </submittedName>
</protein>
<dbReference type="EMBL" id="JAGMUV010000002">
    <property type="protein sequence ID" value="KAH7170207.1"/>
    <property type="molecule type" value="Genomic_DNA"/>
</dbReference>
<feature type="region of interest" description="Disordered" evidence="1">
    <location>
        <begin position="14"/>
        <end position="59"/>
    </location>
</feature>
<keyword evidence="3" id="KW-1185">Reference proteome</keyword>
<sequence>MRLHVVVDSALRNLTPTPHVGGWPRRETQTSSPDVTKRDHEAVHRRTGPTPKEQTETHDPTRLIVQTREALLALPPATRTWGGAHQVVIGQQLDHPLRRLPHPRQRAHTGHTYRQTLRAPIRWQPKRTTQQKRQLNTQHLHVGKAGNDARRRDTHRHHPRASTCIISKQGERSGRRNRWATAPVVRPASAPHPSLQQLCQLLTTGRWCVSASALHCWQPMHEDPA</sequence>
<accession>A0A9P9JKV4</accession>
<comment type="caution">
    <text evidence="2">The sequence shown here is derived from an EMBL/GenBank/DDBJ whole genome shotgun (WGS) entry which is preliminary data.</text>
</comment>
<proteinExistence type="predicted"/>
<feature type="compositionally biased region" description="Basic and acidic residues" evidence="1">
    <location>
        <begin position="35"/>
        <end position="44"/>
    </location>
</feature>
<evidence type="ECO:0000256" key="1">
    <source>
        <dbReference type="SAM" id="MobiDB-lite"/>
    </source>
</evidence>